<name>A0A8E6QLZ5_SALER</name>
<proteinExistence type="predicted"/>
<accession>A0A8E6QLZ5</accession>
<organism evidence="1">
    <name type="scientific">Salmonella enterica</name>
    <name type="common">Salmonella choleraesuis</name>
    <dbReference type="NCBI Taxonomy" id="28901"/>
    <lineage>
        <taxon>Bacteria</taxon>
        <taxon>Pseudomonadati</taxon>
        <taxon>Pseudomonadota</taxon>
        <taxon>Gammaproteobacteria</taxon>
        <taxon>Enterobacterales</taxon>
        <taxon>Enterobacteriaceae</taxon>
        <taxon>Salmonella</taxon>
    </lineage>
</organism>
<gene>
    <name evidence="1" type="ORF">XR76_09630</name>
</gene>
<sequence>MTVFQFVFQLVALPADLNDMLVVEQSVQNGSRQRFVVAKGARPLRERQVAYLTHN</sequence>
<evidence type="ECO:0000313" key="1">
    <source>
        <dbReference type="EMBL" id="QVS01712.1"/>
    </source>
</evidence>
<protein>
    <submittedName>
        <fullName evidence="1">Uncharacterized protein</fullName>
    </submittedName>
</protein>
<reference evidence="1" key="2">
    <citation type="submission" date="2021-05" db="EMBL/GenBank/DDBJ databases">
        <title>Whole genome PacBio Sequel sequence of Salmonella enterica subsp. enterica.</title>
        <authorList>
            <person name="Hoffmann M."/>
            <person name="Balkey M."/>
            <person name="Luo Y."/>
        </authorList>
    </citation>
    <scope>NUCLEOTIDE SEQUENCE</scope>
    <source>
        <strain evidence="1">CFSAN029882</strain>
    </source>
</reference>
<dbReference type="AlphaFoldDB" id="A0A8E6QLZ5"/>
<reference evidence="1" key="1">
    <citation type="submission" date="2018-07" db="EMBL/GenBank/DDBJ databases">
        <authorList>
            <consortium name="GenomeTrakr network: Whole genome sequencing for foodborne pathogen traceback"/>
        </authorList>
    </citation>
    <scope>NUCLEOTIDE SEQUENCE</scope>
    <source>
        <strain evidence="1">CFSAN029882</strain>
    </source>
</reference>
<dbReference type="EMBL" id="CP074652">
    <property type="protein sequence ID" value="QVS01712.1"/>
    <property type="molecule type" value="Genomic_DNA"/>
</dbReference>